<keyword evidence="3" id="KW-0418">Kinase</keyword>
<feature type="domain" description="Thiamin pyrophosphokinase thiamin-binding" evidence="6">
    <location>
        <begin position="139"/>
        <end position="203"/>
    </location>
</feature>
<accession>A0A9D0ZDC2</accession>
<dbReference type="AlphaFoldDB" id="A0A9D0ZDC2"/>
<dbReference type="GO" id="GO:0016301">
    <property type="term" value="F:kinase activity"/>
    <property type="evidence" value="ECO:0007669"/>
    <property type="project" value="UniProtKB-KW"/>
</dbReference>
<dbReference type="GO" id="GO:0004788">
    <property type="term" value="F:thiamine diphosphokinase activity"/>
    <property type="evidence" value="ECO:0007669"/>
    <property type="project" value="UniProtKB-UniRule"/>
</dbReference>
<keyword evidence="4" id="KW-0067">ATP-binding</keyword>
<dbReference type="SUPFAM" id="SSF63999">
    <property type="entry name" value="Thiamin pyrophosphokinase, catalytic domain"/>
    <property type="match status" value="1"/>
</dbReference>
<name>A0A9D0ZDC2_9FIRM</name>
<dbReference type="NCBIfam" id="TIGR01378">
    <property type="entry name" value="thi_PPkinase"/>
    <property type="match status" value="1"/>
</dbReference>
<dbReference type="Pfam" id="PF04263">
    <property type="entry name" value="TPK_catalytic"/>
    <property type="match status" value="1"/>
</dbReference>
<dbReference type="CDD" id="cd07995">
    <property type="entry name" value="TPK"/>
    <property type="match status" value="1"/>
</dbReference>
<gene>
    <name evidence="7" type="ORF">IAB73_10015</name>
</gene>
<dbReference type="GO" id="GO:0006772">
    <property type="term" value="P:thiamine metabolic process"/>
    <property type="evidence" value="ECO:0007669"/>
    <property type="project" value="UniProtKB-UniRule"/>
</dbReference>
<dbReference type="Gene3D" id="3.40.50.10240">
    <property type="entry name" value="Thiamin pyrophosphokinase, catalytic domain"/>
    <property type="match status" value="1"/>
</dbReference>
<dbReference type="InterPro" id="IPR007373">
    <property type="entry name" value="Thiamin_PyroPKinase_B1-bd"/>
</dbReference>
<dbReference type="PANTHER" id="PTHR41299">
    <property type="entry name" value="THIAMINE PYROPHOSPHOKINASE"/>
    <property type="match status" value="1"/>
</dbReference>
<proteinExistence type="predicted"/>
<keyword evidence="2" id="KW-0547">Nucleotide-binding</keyword>
<dbReference type="Pfam" id="PF04265">
    <property type="entry name" value="TPK_B1_binding"/>
    <property type="match status" value="1"/>
</dbReference>
<evidence type="ECO:0000313" key="8">
    <source>
        <dbReference type="Proteomes" id="UP000886887"/>
    </source>
</evidence>
<dbReference type="PANTHER" id="PTHR41299:SF1">
    <property type="entry name" value="THIAMINE PYROPHOSPHOKINASE"/>
    <property type="match status" value="1"/>
</dbReference>
<evidence type="ECO:0000256" key="3">
    <source>
        <dbReference type="ARBA" id="ARBA00022777"/>
    </source>
</evidence>
<dbReference type="InterPro" id="IPR007371">
    <property type="entry name" value="TPK_catalytic"/>
</dbReference>
<reference evidence="7" key="2">
    <citation type="journal article" date="2021" name="PeerJ">
        <title>Extensive microbial diversity within the chicken gut microbiome revealed by metagenomics and culture.</title>
        <authorList>
            <person name="Gilroy R."/>
            <person name="Ravi A."/>
            <person name="Getino M."/>
            <person name="Pursley I."/>
            <person name="Horton D.L."/>
            <person name="Alikhan N.F."/>
            <person name="Baker D."/>
            <person name="Gharbi K."/>
            <person name="Hall N."/>
            <person name="Watson M."/>
            <person name="Adriaenssens E.M."/>
            <person name="Foster-Nyarko E."/>
            <person name="Jarju S."/>
            <person name="Secka A."/>
            <person name="Antonio M."/>
            <person name="Oren A."/>
            <person name="Chaudhuri R.R."/>
            <person name="La Ragione R."/>
            <person name="Hildebrand F."/>
            <person name="Pallen M.J."/>
        </authorList>
    </citation>
    <scope>NUCLEOTIDE SEQUENCE</scope>
    <source>
        <strain evidence="7">ChiSxjej2B14-6234</strain>
    </source>
</reference>
<dbReference type="EC" id="2.7.6.2" evidence="5"/>
<reference evidence="7" key="1">
    <citation type="submission" date="2020-10" db="EMBL/GenBank/DDBJ databases">
        <authorList>
            <person name="Gilroy R."/>
        </authorList>
    </citation>
    <scope>NUCLEOTIDE SEQUENCE</scope>
    <source>
        <strain evidence="7">ChiSxjej2B14-6234</strain>
    </source>
</reference>
<protein>
    <recommendedName>
        <fullName evidence="5">Thiamine diphosphokinase</fullName>
        <ecNumber evidence="5">2.7.6.2</ecNumber>
    </recommendedName>
</protein>
<dbReference type="SMART" id="SM00983">
    <property type="entry name" value="TPK_B1_binding"/>
    <property type="match status" value="1"/>
</dbReference>
<keyword evidence="1 7" id="KW-0808">Transferase</keyword>
<dbReference type="Proteomes" id="UP000886887">
    <property type="component" value="Unassembled WGS sequence"/>
</dbReference>
<organism evidence="7 8">
    <name type="scientific">Candidatus Onthenecus intestinigallinarum</name>
    <dbReference type="NCBI Taxonomy" id="2840875"/>
    <lineage>
        <taxon>Bacteria</taxon>
        <taxon>Bacillati</taxon>
        <taxon>Bacillota</taxon>
        <taxon>Clostridia</taxon>
        <taxon>Eubacteriales</taxon>
        <taxon>Candidatus Onthenecus</taxon>
    </lineage>
</organism>
<dbReference type="EMBL" id="DVFJ01000036">
    <property type="protein sequence ID" value="HIQ72525.1"/>
    <property type="molecule type" value="Genomic_DNA"/>
</dbReference>
<comment type="caution">
    <text evidence="7">The sequence shown here is derived from an EMBL/GenBank/DDBJ whole genome shotgun (WGS) entry which is preliminary data.</text>
</comment>
<evidence type="ECO:0000313" key="7">
    <source>
        <dbReference type="EMBL" id="HIQ72525.1"/>
    </source>
</evidence>
<sequence>MNALIILGGDRPSAALLRTLAGQADFLLCADSGLAAAQAAGVVPDAVIGDMDSVPDEALRRYAQAGNVLRLPCEKDDTDGVAALDEAIRRGAAHVTLTGALGGRLDHALANCMLLVRAYNRGITACIEEDAERVELLRGRREIFGRPGQTFSLLSLGEARIASLTGAHYPLHDYAMSCDHPIGVSNLFEQPVICVDIAQGDVLFFQQNRL</sequence>
<dbReference type="InterPro" id="IPR053149">
    <property type="entry name" value="TPK"/>
</dbReference>
<dbReference type="GO" id="GO:0005524">
    <property type="term" value="F:ATP binding"/>
    <property type="evidence" value="ECO:0007669"/>
    <property type="project" value="UniProtKB-KW"/>
</dbReference>
<evidence type="ECO:0000256" key="2">
    <source>
        <dbReference type="ARBA" id="ARBA00022741"/>
    </source>
</evidence>
<dbReference type="InterPro" id="IPR006282">
    <property type="entry name" value="Thi_PPkinase"/>
</dbReference>
<dbReference type="GO" id="GO:0030975">
    <property type="term" value="F:thiamine binding"/>
    <property type="evidence" value="ECO:0007669"/>
    <property type="project" value="InterPro"/>
</dbReference>
<dbReference type="InterPro" id="IPR036759">
    <property type="entry name" value="TPK_catalytic_sf"/>
</dbReference>
<evidence type="ECO:0000259" key="6">
    <source>
        <dbReference type="SMART" id="SM00983"/>
    </source>
</evidence>
<evidence type="ECO:0000256" key="4">
    <source>
        <dbReference type="ARBA" id="ARBA00022840"/>
    </source>
</evidence>
<evidence type="ECO:0000256" key="5">
    <source>
        <dbReference type="NCBIfam" id="TIGR01378"/>
    </source>
</evidence>
<evidence type="ECO:0000256" key="1">
    <source>
        <dbReference type="ARBA" id="ARBA00022679"/>
    </source>
</evidence>
<dbReference type="GO" id="GO:0009229">
    <property type="term" value="P:thiamine diphosphate biosynthetic process"/>
    <property type="evidence" value="ECO:0007669"/>
    <property type="project" value="InterPro"/>
</dbReference>